<feature type="region of interest" description="Disordered" evidence="1">
    <location>
        <begin position="1"/>
        <end position="31"/>
    </location>
</feature>
<proteinExistence type="predicted"/>
<dbReference type="AlphaFoldDB" id="A0A5J4W690"/>
<feature type="region of interest" description="Disordered" evidence="1">
    <location>
        <begin position="80"/>
        <end position="99"/>
    </location>
</feature>
<feature type="compositionally biased region" description="Basic and acidic residues" evidence="1">
    <location>
        <begin position="8"/>
        <end position="31"/>
    </location>
</feature>
<name>A0A5J4W690_9EUKA</name>
<organism evidence="2 3">
    <name type="scientific">Streblomastix strix</name>
    <dbReference type="NCBI Taxonomy" id="222440"/>
    <lineage>
        <taxon>Eukaryota</taxon>
        <taxon>Metamonada</taxon>
        <taxon>Preaxostyla</taxon>
        <taxon>Oxymonadida</taxon>
        <taxon>Streblomastigidae</taxon>
        <taxon>Streblomastix</taxon>
    </lineage>
</organism>
<evidence type="ECO:0000313" key="2">
    <source>
        <dbReference type="EMBL" id="KAA6390176.1"/>
    </source>
</evidence>
<comment type="caution">
    <text evidence="2">The sequence shown here is derived from an EMBL/GenBank/DDBJ whole genome shotgun (WGS) entry which is preliminary data.</text>
</comment>
<evidence type="ECO:0000256" key="1">
    <source>
        <dbReference type="SAM" id="MobiDB-lite"/>
    </source>
</evidence>
<dbReference type="Proteomes" id="UP000324800">
    <property type="component" value="Unassembled WGS sequence"/>
</dbReference>
<accession>A0A5J4W690</accession>
<gene>
    <name evidence="2" type="ORF">EZS28_014292</name>
</gene>
<protein>
    <submittedName>
        <fullName evidence="2">Uncharacterized protein</fullName>
    </submittedName>
</protein>
<dbReference type="EMBL" id="SNRW01003313">
    <property type="protein sequence ID" value="KAA6390176.1"/>
    <property type="molecule type" value="Genomic_DNA"/>
</dbReference>
<reference evidence="2 3" key="1">
    <citation type="submission" date="2019-03" db="EMBL/GenBank/DDBJ databases">
        <title>Single cell metagenomics reveals metabolic interactions within the superorganism composed of flagellate Streblomastix strix and complex community of Bacteroidetes bacteria on its surface.</title>
        <authorList>
            <person name="Treitli S.C."/>
            <person name="Kolisko M."/>
            <person name="Husnik F."/>
            <person name="Keeling P."/>
            <person name="Hampl V."/>
        </authorList>
    </citation>
    <scope>NUCLEOTIDE SEQUENCE [LARGE SCALE GENOMIC DNA]</scope>
    <source>
        <strain evidence="2">ST1C</strain>
    </source>
</reference>
<sequence>MDLNNITPKHEKERDVVGTRKGPASDEQHEEQIINAVPPWMRILMGRPPNSPQAITLQQQLDANTIMYETYYHRSAEKLDPTGERLNEAGGGSSTSQITGYAWTGVEGIRSEAKYRHQRPGARNRNCTTG</sequence>
<evidence type="ECO:0000313" key="3">
    <source>
        <dbReference type="Proteomes" id="UP000324800"/>
    </source>
</evidence>